<dbReference type="PANTHER" id="PTHR46112">
    <property type="entry name" value="AMINOPEPTIDASE"/>
    <property type="match status" value="1"/>
</dbReference>
<dbReference type="Proteomes" id="UP000551353">
    <property type="component" value="Unassembled WGS sequence"/>
</dbReference>
<protein>
    <submittedName>
        <fullName evidence="2">Xaa-Pro aminopeptidase</fullName>
    </submittedName>
</protein>
<feature type="domain" description="Peptidase M24" evidence="1">
    <location>
        <begin position="1"/>
        <end position="199"/>
    </location>
</feature>
<name>A0ABR6IYF6_9HYPH</name>
<dbReference type="EMBL" id="JACIFX010000021">
    <property type="protein sequence ID" value="MBB4232949.1"/>
    <property type="molecule type" value="Genomic_DNA"/>
</dbReference>
<proteinExistence type="predicted"/>
<dbReference type="RefSeq" id="WP_312866290.1">
    <property type="nucleotide sequence ID" value="NZ_JACIFX010000021.1"/>
</dbReference>
<dbReference type="Gene3D" id="3.90.230.10">
    <property type="entry name" value="Creatinase/methionine aminopeptidase superfamily"/>
    <property type="match status" value="1"/>
</dbReference>
<organism evidence="2 3">
    <name type="scientific">Rhizobium mongolense</name>
    <dbReference type="NCBI Taxonomy" id="57676"/>
    <lineage>
        <taxon>Bacteria</taxon>
        <taxon>Pseudomonadati</taxon>
        <taxon>Pseudomonadota</taxon>
        <taxon>Alphaproteobacteria</taxon>
        <taxon>Hyphomicrobiales</taxon>
        <taxon>Rhizobiaceae</taxon>
        <taxon>Rhizobium/Agrobacterium group</taxon>
        <taxon>Rhizobium</taxon>
    </lineage>
</organism>
<dbReference type="InterPro" id="IPR050659">
    <property type="entry name" value="Peptidase_M24B"/>
</dbReference>
<keyword evidence="2" id="KW-0031">Aminopeptidase</keyword>
<comment type="caution">
    <text evidence="2">The sequence shown here is derived from an EMBL/GenBank/DDBJ whole genome shotgun (WGS) entry which is preliminary data.</text>
</comment>
<reference evidence="2 3" key="1">
    <citation type="submission" date="2020-08" db="EMBL/GenBank/DDBJ databases">
        <title>Genomic Encyclopedia of Type Strains, Phase IV (KMG-V): Genome sequencing to study the core and pangenomes of soil and plant-associated prokaryotes.</title>
        <authorList>
            <person name="Whitman W."/>
        </authorList>
    </citation>
    <scope>NUCLEOTIDE SEQUENCE [LARGE SCALE GENOMIC DNA]</scope>
    <source>
        <strain evidence="2 3">SEMIA 4087</strain>
    </source>
</reference>
<dbReference type="InterPro" id="IPR000994">
    <property type="entry name" value="Pept_M24"/>
</dbReference>
<dbReference type="Pfam" id="PF00557">
    <property type="entry name" value="Peptidase_M24"/>
    <property type="match status" value="1"/>
</dbReference>
<dbReference type="InterPro" id="IPR036005">
    <property type="entry name" value="Creatinase/aminopeptidase-like"/>
</dbReference>
<gene>
    <name evidence="2" type="ORF">GGD56_006849</name>
</gene>
<dbReference type="PANTHER" id="PTHR46112:SF2">
    <property type="entry name" value="XAA-PRO AMINOPEPTIDASE P-RELATED"/>
    <property type="match status" value="1"/>
</dbReference>
<accession>A0ABR6IYF6</accession>
<keyword evidence="3" id="KW-1185">Reference proteome</keyword>
<dbReference type="GO" id="GO:0004177">
    <property type="term" value="F:aminopeptidase activity"/>
    <property type="evidence" value="ECO:0007669"/>
    <property type="project" value="UniProtKB-KW"/>
</dbReference>
<keyword evidence="2" id="KW-0645">Protease</keyword>
<sequence length="215" mass="23597">MREAAAISDAAMPRAKEVIPPGVAEASAAAEIISTLIKGVDGKPGGDLASFFLCASPRISTPHIRWEDVFRQVSQVNLEFAGVRHAYVTPLMRTVSVGKPFDRLRRIHEGEVAGLEAALDVAKPGATCSDVATAFYQTLKKHGFEKESRWGIDWTEPTASLRTGDLTILQPNMTFHLMLGNWVDDDLGYAISESFWVTETGVETFSTLPREIFEE</sequence>
<evidence type="ECO:0000313" key="3">
    <source>
        <dbReference type="Proteomes" id="UP000551353"/>
    </source>
</evidence>
<evidence type="ECO:0000313" key="2">
    <source>
        <dbReference type="EMBL" id="MBB4232949.1"/>
    </source>
</evidence>
<evidence type="ECO:0000259" key="1">
    <source>
        <dbReference type="Pfam" id="PF00557"/>
    </source>
</evidence>
<dbReference type="SUPFAM" id="SSF55920">
    <property type="entry name" value="Creatinase/aminopeptidase"/>
    <property type="match status" value="1"/>
</dbReference>
<keyword evidence="2" id="KW-0378">Hydrolase</keyword>
<dbReference type="CDD" id="cd01066">
    <property type="entry name" value="APP_MetAP"/>
    <property type="match status" value="1"/>
</dbReference>